<evidence type="ECO:0000313" key="10">
    <source>
        <dbReference type="Proteomes" id="UP000663829"/>
    </source>
</evidence>
<dbReference type="InterPro" id="IPR007719">
    <property type="entry name" value="PCS_N"/>
</dbReference>
<evidence type="ECO:0000313" key="7">
    <source>
        <dbReference type="EMBL" id="CAF1336922.1"/>
    </source>
</evidence>
<keyword evidence="2" id="KW-0104">Cadmium</keyword>
<dbReference type="GO" id="GO:0046872">
    <property type="term" value="F:metal ion binding"/>
    <property type="evidence" value="ECO:0007669"/>
    <property type="project" value="UniProtKB-KW"/>
</dbReference>
<evidence type="ECO:0000256" key="2">
    <source>
        <dbReference type="ARBA" id="ARBA00022539"/>
    </source>
</evidence>
<dbReference type="GO" id="GO:0010038">
    <property type="term" value="P:response to metal ion"/>
    <property type="evidence" value="ECO:0007669"/>
    <property type="project" value="InterPro"/>
</dbReference>
<organism evidence="7 10">
    <name type="scientific">Didymodactylos carnosus</name>
    <dbReference type="NCBI Taxonomy" id="1234261"/>
    <lineage>
        <taxon>Eukaryota</taxon>
        <taxon>Metazoa</taxon>
        <taxon>Spiralia</taxon>
        <taxon>Gnathifera</taxon>
        <taxon>Rotifera</taxon>
        <taxon>Eurotatoria</taxon>
        <taxon>Bdelloidea</taxon>
        <taxon>Philodinida</taxon>
        <taxon>Philodinidae</taxon>
        <taxon>Didymodactylos</taxon>
    </lineage>
</organism>
<dbReference type="EMBL" id="CAJNOK010016911">
    <property type="protein sequence ID" value="CAF1254203.1"/>
    <property type="molecule type" value="Genomic_DNA"/>
</dbReference>
<dbReference type="GO" id="GO:0016756">
    <property type="term" value="F:glutathione gamma-glutamylcysteinyltransferase activity"/>
    <property type="evidence" value="ECO:0007669"/>
    <property type="project" value="UniProtKB-EC"/>
</dbReference>
<name>A0A815GCQ4_9BILA</name>
<keyword evidence="3" id="KW-0808">Transferase</keyword>
<evidence type="ECO:0000313" key="9">
    <source>
        <dbReference type="EMBL" id="CAF4194810.1"/>
    </source>
</evidence>
<dbReference type="Pfam" id="PF05023">
    <property type="entry name" value="Phytochelatin"/>
    <property type="match status" value="1"/>
</dbReference>
<accession>A0A815GCQ4</accession>
<dbReference type="Proteomes" id="UP000677228">
    <property type="component" value="Unassembled WGS sequence"/>
</dbReference>
<evidence type="ECO:0000256" key="4">
    <source>
        <dbReference type="ARBA" id="ARBA00022723"/>
    </source>
</evidence>
<dbReference type="EC" id="2.3.2.15" evidence="1"/>
<sequence>MSVSLRRLRKCVHILVVVENRKESVPPNVETMEILRIITIALLLIQSFSTCICAESIQSTTTSTTRPRRKYRPPVKRLFRSHDYISTHEALDYWAISPYYIGQQDDRSCSLASVTMIVNAARVEKALLFSEKLPTQQSVMKRVNSEIWNSGLAPGGEGVTLDQIKSLIEKSFKTHSIKYISVEIIHTVDLSEETKQKFRRILVENEKSSRNFLIANFNGGKVFSGDDYGHFAPIAAYDAGHRQILVMDPERQWYEPYWVSEDALLNAMVTKDKKSDQYRGYVWIKLFGRKK</sequence>
<evidence type="ECO:0000256" key="3">
    <source>
        <dbReference type="ARBA" id="ARBA00022679"/>
    </source>
</evidence>
<keyword evidence="10" id="KW-1185">Reference proteome</keyword>
<evidence type="ECO:0000259" key="5">
    <source>
        <dbReference type="PROSITE" id="PS51443"/>
    </source>
</evidence>
<dbReference type="InterPro" id="IPR038156">
    <property type="entry name" value="PCS_N_sf"/>
</dbReference>
<dbReference type="PANTHER" id="PTHR33447:SF20">
    <property type="entry name" value="GLUTATHIONE GAMMA-GLUTAMYLCYSTEINYLTRANSFERASE"/>
    <property type="match status" value="1"/>
</dbReference>
<dbReference type="Proteomes" id="UP000681722">
    <property type="component" value="Unassembled WGS sequence"/>
</dbReference>
<dbReference type="SUPFAM" id="SSF54001">
    <property type="entry name" value="Cysteine proteinases"/>
    <property type="match status" value="1"/>
</dbReference>
<dbReference type="PROSITE" id="PS51443">
    <property type="entry name" value="PCS"/>
    <property type="match status" value="1"/>
</dbReference>
<dbReference type="EMBL" id="CAJOBC010056497">
    <property type="protein sequence ID" value="CAF4194810.1"/>
    <property type="molecule type" value="Genomic_DNA"/>
</dbReference>
<dbReference type="EMBL" id="CAJOBA010038462">
    <property type="protein sequence ID" value="CAF4061254.1"/>
    <property type="molecule type" value="Genomic_DNA"/>
</dbReference>
<reference evidence="7" key="1">
    <citation type="submission" date="2021-02" db="EMBL/GenBank/DDBJ databases">
        <authorList>
            <person name="Nowell W R."/>
        </authorList>
    </citation>
    <scope>NUCLEOTIDE SEQUENCE</scope>
</reference>
<evidence type="ECO:0000313" key="8">
    <source>
        <dbReference type="EMBL" id="CAF4061254.1"/>
    </source>
</evidence>
<dbReference type="InterPro" id="IPR038765">
    <property type="entry name" value="Papain-like_cys_pep_sf"/>
</dbReference>
<dbReference type="InterPro" id="IPR040409">
    <property type="entry name" value="PCS-like"/>
</dbReference>
<dbReference type="Proteomes" id="UP000682733">
    <property type="component" value="Unassembled WGS sequence"/>
</dbReference>
<dbReference type="EMBL" id="CAJNOQ010014204">
    <property type="protein sequence ID" value="CAF1336922.1"/>
    <property type="molecule type" value="Genomic_DNA"/>
</dbReference>
<keyword evidence="4" id="KW-0479">Metal-binding</keyword>
<gene>
    <name evidence="7" type="ORF">GPM918_LOCUS30236</name>
    <name evidence="6" type="ORF">OVA965_LOCUS26416</name>
    <name evidence="9" type="ORF">SRO942_LOCUS30842</name>
    <name evidence="8" type="ORF">TMI583_LOCUS27156</name>
</gene>
<evidence type="ECO:0000313" key="6">
    <source>
        <dbReference type="EMBL" id="CAF1254203.1"/>
    </source>
</evidence>
<dbReference type="AlphaFoldDB" id="A0A815GCQ4"/>
<feature type="domain" description="Peptidase C83" evidence="5">
    <location>
        <begin position="52"/>
        <end position="289"/>
    </location>
</feature>
<dbReference type="GO" id="GO:0046938">
    <property type="term" value="P:phytochelatin biosynthetic process"/>
    <property type="evidence" value="ECO:0007669"/>
    <property type="project" value="InterPro"/>
</dbReference>
<proteinExistence type="predicted"/>
<protein>
    <recommendedName>
        <fullName evidence="1">glutathione gamma-glutamylcysteinyltransferase</fullName>
        <ecNumber evidence="1">2.3.2.15</ecNumber>
    </recommendedName>
</protein>
<dbReference type="Proteomes" id="UP000663829">
    <property type="component" value="Unassembled WGS sequence"/>
</dbReference>
<evidence type="ECO:0000256" key="1">
    <source>
        <dbReference type="ARBA" id="ARBA00012468"/>
    </source>
</evidence>
<comment type="caution">
    <text evidence="7">The sequence shown here is derived from an EMBL/GenBank/DDBJ whole genome shotgun (WGS) entry which is preliminary data.</text>
</comment>
<dbReference type="PANTHER" id="PTHR33447">
    <property type="entry name" value="GLUTATHIONE GAMMA-GLUTAMYLCYSTEINYLTRANSFERASE"/>
    <property type="match status" value="1"/>
</dbReference>
<dbReference type="Gene3D" id="3.90.70.30">
    <property type="entry name" value="Phytochelatin synthase, N-terminal domain"/>
    <property type="match status" value="1"/>
</dbReference>